<gene>
    <name evidence="3" type="primary">cgkA_2</name>
    <name evidence="3" type="ORF">Pla22_26560</name>
</gene>
<evidence type="ECO:0000256" key="1">
    <source>
        <dbReference type="ARBA" id="ARBA00006865"/>
    </source>
</evidence>
<comment type="similarity">
    <text evidence="1">Belongs to the glycosyl hydrolase 16 family.</text>
</comment>
<evidence type="ECO:0000313" key="3">
    <source>
        <dbReference type="EMBL" id="TWT55002.1"/>
    </source>
</evidence>
<dbReference type="NCBIfam" id="NF041449">
    <property type="entry name" value="K_carrageenase"/>
    <property type="match status" value="1"/>
</dbReference>
<reference evidence="3 4" key="1">
    <citation type="submission" date="2019-02" db="EMBL/GenBank/DDBJ databases">
        <title>Deep-cultivation of Planctomycetes and their phenomic and genomic characterization uncovers novel biology.</title>
        <authorList>
            <person name="Wiegand S."/>
            <person name="Jogler M."/>
            <person name="Boedeker C."/>
            <person name="Pinto D."/>
            <person name="Vollmers J."/>
            <person name="Rivas-Marin E."/>
            <person name="Kohn T."/>
            <person name="Peeters S.H."/>
            <person name="Heuer A."/>
            <person name="Rast P."/>
            <person name="Oberbeckmann S."/>
            <person name="Bunk B."/>
            <person name="Jeske O."/>
            <person name="Meyerdierks A."/>
            <person name="Storesund J.E."/>
            <person name="Kallscheuer N."/>
            <person name="Luecker S."/>
            <person name="Lage O.M."/>
            <person name="Pohl T."/>
            <person name="Merkel B.J."/>
            <person name="Hornburger P."/>
            <person name="Mueller R.-W."/>
            <person name="Bruemmer F."/>
            <person name="Labrenz M."/>
            <person name="Spormann A.M."/>
            <person name="Op Den Camp H."/>
            <person name="Overmann J."/>
            <person name="Amann R."/>
            <person name="Jetten M.S.M."/>
            <person name="Mascher T."/>
            <person name="Medema M.H."/>
            <person name="Devos D.P."/>
            <person name="Kaster A.-K."/>
            <person name="Ovreas L."/>
            <person name="Rohde M."/>
            <person name="Galperin M.Y."/>
            <person name="Jogler C."/>
        </authorList>
    </citation>
    <scope>NUCLEOTIDE SEQUENCE [LARGE SCALE GENOMIC DNA]</scope>
    <source>
        <strain evidence="3 4">Pla22</strain>
    </source>
</reference>
<keyword evidence="3" id="KW-0326">Glycosidase</keyword>
<dbReference type="PROSITE" id="PS51762">
    <property type="entry name" value="GH16_2"/>
    <property type="match status" value="1"/>
</dbReference>
<keyword evidence="4" id="KW-1185">Reference proteome</keyword>
<protein>
    <submittedName>
        <fullName evidence="3">Kappa-carrageenase</fullName>
        <ecNumber evidence="3">3.2.1.83</ecNumber>
    </submittedName>
</protein>
<keyword evidence="3" id="KW-0378">Hydrolase</keyword>
<proteinExistence type="inferred from homology"/>
<dbReference type="RefSeq" id="WP_242631975.1">
    <property type="nucleotide sequence ID" value="NZ_SJPI01000001.1"/>
</dbReference>
<evidence type="ECO:0000313" key="4">
    <source>
        <dbReference type="Proteomes" id="UP000316598"/>
    </source>
</evidence>
<dbReference type="InterPro" id="IPR013320">
    <property type="entry name" value="ConA-like_dom_sf"/>
</dbReference>
<dbReference type="EC" id="3.2.1.83" evidence="3"/>
<comment type="caution">
    <text evidence="3">The sequence shown here is derived from an EMBL/GenBank/DDBJ whole genome shotgun (WGS) entry which is preliminary data.</text>
</comment>
<dbReference type="SUPFAM" id="SSF49899">
    <property type="entry name" value="Concanavalin A-like lectins/glucanases"/>
    <property type="match status" value="1"/>
</dbReference>
<dbReference type="GO" id="GO:0005975">
    <property type="term" value="P:carbohydrate metabolic process"/>
    <property type="evidence" value="ECO:0007669"/>
    <property type="project" value="InterPro"/>
</dbReference>
<sequence length="397" mass="45605">MATPRTLQFTTAIRIRLTHLSGALIVAVWLVATLLVAETQAADPVPVTLEPSVRSQAWIYNDQFSDEFNSAEVDLAKWNIDSADFGVWSWEPENVSQKNGSMHLTMAQQTHQRGKQELAYTSGMARMDKTITYGYFEARVKGCSRYPGASPAFWLYSIGPNNRYQAADGETVAYSEIDVIELQQSEYDFETKTHFPVTRIDCNLHTTLLRDGKREWVRPNNFPDICKNHFDAPWDPREDYHVYGAENTKEWIVWYIDGNEVARKPNLYWHLPMHVTLSLGLRYPFVKYADGERLPVLEKTTDVGFPTNMSVDYVRVWQLKESNVDRESPKKTASDWTKDEYVAKEKANWKKNGWNWNQDKVEANFLEVDANGDGLASGSERQAWFARKIAEKDAPKP</sequence>
<dbReference type="GO" id="GO:0033918">
    <property type="term" value="F:kappa-carrageenase activity"/>
    <property type="evidence" value="ECO:0007669"/>
    <property type="project" value="UniProtKB-EC"/>
</dbReference>
<accession>A0A5C5WYN3</accession>
<dbReference type="AlphaFoldDB" id="A0A5C5WYN3"/>
<name>A0A5C5WYN3_9BACT</name>
<dbReference type="PANTHER" id="PTHR10963:SF55">
    <property type="entry name" value="GLYCOSIDE HYDROLASE FAMILY 16 PROTEIN"/>
    <property type="match status" value="1"/>
</dbReference>
<dbReference type="InterPro" id="IPR048238">
    <property type="entry name" value="K-carrageenase"/>
</dbReference>
<organism evidence="3 4">
    <name type="scientific">Rubripirellula amarantea</name>
    <dbReference type="NCBI Taxonomy" id="2527999"/>
    <lineage>
        <taxon>Bacteria</taxon>
        <taxon>Pseudomonadati</taxon>
        <taxon>Planctomycetota</taxon>
        <taxon>Planctomycetia</taxon>
        <taxon>Pirellulales</taxon>
        <taxon>Pirellulaceae</taxon>
        <taxon>Rubripirellula</taxon>
    </lineage>
</organism>
<dbReference type="PANTHER" id="PTHR10963">
    <property type="entry name" value="GLYCOSYL HYDROLASE-RELATED"/>
    <property type="match status" value="1"/>
</dbReference>
<dbReference type="EMBL" id="SJPI01000001">
    <property type="protein sequence ID" value="TWT55002.1"/>
    <property type="molecule type" value="Genomic_DNA"/>
</dbReference>
<dbReference type="Gene3D" id="2.60.120.200">
    <property type="match status" value="1"/>
</dbReference>
<dbReference type="InterPro" id="IPR000757">
    <property type="entry name" value="Beta-glucanase-like"/>
</dbReference>
<dbReference type="InterPro" id="IPR050546">
    <property type="entry name" value="Glycosyl_Hydrlase_16"/>
</dbReference>
<dbReference type="Pfam" id="PF00722">
    <property type="entry name" value="Glyco_hydro_16"/>
    <property type="match status" value="1"/>
</dbReference>
<evidence type="ECO:0000259" key="2">
    <source>
        <dbReference type="PROSITE" id="PS51762"/>
    </source>
</evidence>
<dbReference type="Proteomes" id="UP000316598">
    <property type="component" value="Unassembled WGS sequence"/>
</dbReference>
<feature type="domain" description="GH16" evidence="2">
    <location>
        <begin position="38"/>
        <end position="322"/>
    </location>
</feature>